<name>A0A4P9WDC2_9FUNG</name>
<dbReference type="OrthoDB" id="444379at2759"/>
<evidence type="ECO:0000256" key="1">
    <source>
        <dbReference type="SAM" id="Coils"/>
    </source>
</evidence>
<dbReference type="InterPro" id="IPR029602">
    <property type="entry name" value="IFT74"/>
</dbReference>
<protein>
    <submittedName>
        <fullName evidence="3">Uncharacterized protein</fullName>
    </submittedName>
</protein>
<sequence>MLRWILCRSFRSPTLAFVPHSGDVGSRDMQSGARGDRAEGSNKRCRQLTCAQSAKGCPNANATRDAARRAYQVALTRRSASDLEVVRERTSVPHSLEKTCMVSAPIHRRPPTGSLANRQSNRTGSGASWGKGGGSAGVGNQPPRTGRKGASRMGAAPPTGRPGSSMRGGFGMAYPFNFLPRYSLNFPLTFSWKPAGFQVLDRPMTQQGLGGIKTAAQGAAALPFLFRFRGLFCFELSLTIHQPKGPGRMIQDKTFFQSELRQRINLILAEINRLSSEYDAMVKENSNLSSFEKRADGLVAELRDLQGQLGDLNMLVDKLHTDTDLEDIERMHQHLKAKNIRETLVLDEVFLERQQLSTISRR</sequence>
<proteinExistence type="predicted"/>
<evidence type="ECO:0000313" key="3">
    <source>
        <dbReference type="EMBL" id="RKO88950.1"/>
    </source>
</evidence>
<dbReference type="GO" id="GO:0005929">
    <property type="term" value="C:cilium"/>
    <property type="evidence" value="ECO:0007669"/>
    <property type="project" value="TreeGrafter"/>
</dbReference>
<feature type="region of interest" description="Disordered" evidence="2">
    <location>
        <begin position="21"/>
        <end position="40"/>
    </location>
</feature>
<keyword evidence="1" id="KW-0175">Coiled coil</keyword>
<evidence type="ECO:0000313" key="4">
    <source>
        <dbReference type="Proteomes" id="UP000269721"/>
    </source>
</evidence>
<feature type="compositionally biased region" description="Gly residues" evidence="2">
    <location>
        <begin position="127"/>
        <end position="137"/>
    </location>
</feature>
<dbReference type="EMBL" id="KZ996383">
    <property type="protein sequence ID" value="RKO88950.1"/>
    <property type="molecule type" value="Genomic_DNA"/>
</dbReference>
<keyword evidence="4" id="KW-1185">Reference proteome</keyword>
<dbReference type="PANTHER" id="PTHR31432">
    <property type="entry name" value="INTRAFLAGELLAR TRANSPORT PROTEIN 74 HOMOLOG"/>
    <property type="match status" value="1"/>
</dbReference>
<gene>
    <name evidence="3" type="ORF">BDK51DRAFT_27644</name>
</gene>
<organism evidence="3 4">
    <name type="scientific">Blyttiomyces helicus</name>
    <dbReference type="NCBI Taxonomy" id="388810"/>
    <lineage>
        <taxon>Eukaryota</taxon>
        <taxon>Fungi</taxon>
        <taxon>Fungi incertae sedis</taxon>
        <taxon>Chytridiomycota</taxon>
        <taxon>Chytridiomycota incertae sedis</taxon>
        <taxon>Chytridiomycetes</taxon>
        <taxon>Chytridiomycetes incertae sedis</taxon>
        <taxon>Blyttiomyces</taxon>
    </lineage>
</organism>
<feature type="region of interest" description="Disordered" evidence="2">
    <location>
        <begin position="105"/>
        <end position="167"/>
    </location>
</feature>
<evidence type="ECO:0000256" key="2">
    <source>
        <dbReference type="SAM" id="MobiDB-lite"/>
    </source>
</evidence>
<dbReference type="GO" id="GO:0030992">
    <property type="term" value="C:intraciliary transport particle B"/>
    <property type="evidence" value="ECO:0007669"/>
    <property type="project" value="InterPro"/>
</dbReference>
<feature type="coiled-coil region" evidence="1">
    <location>
        <begin position="257"/>
        <end position="308"/>
    </location>
</feature>
<dbReference type="AlphaFoldDB" id="A0A4P9WDC2"/>
<dbReference type="GO" id="GO:0035735">
    <property type="term" value="P:intraciliary transport involved in cilium assembly"/>
    <property type="evidence" value="ECO:0007669"/>
    <property type="project" value="TreeGrafter"/>
</dbReference>
<dbReference type="PANTHER" id="PTHR31432:SF0">
    <property type="entry name" value="INTRAFLAGELLAR TRANSPORT PROTEIN 74 HOMOLOG"/>
    <property type="match status" value="1"/>
</dbReference>
<dbReference type="GO" id="GO:0048487">
    <property type="term" value="F:beta-tubulin binding"/>
    <property type="evidence" value="ECO:0007669"/>
    <property type="project" value="InterPro"/>
</dbReference>
<dbReference type="Proteomes" id="UP000269721">
    <property type="component" value="Unassembled WGS sequence"/>
</dbReference>
<feature type="compositionally biased region" description="Polar residues" evidence="2">
    <location>
        <begin position="114"/>
        <end position="123"/>
    </location>
</feature>
<accession>A0A4P9WDC2</accession>
<reference evidence="4" key="1">
    <citation type="journal article" date="2018" name="Nat. Microbiol.">
        <title>Leveraging single-cell genomics to expand the fungal tree of life.</title>
        <authorList>
            <person name="Ahrendt S.R."/>
            <person name="Quandt C.A."/>
            <person name="Ciobanu D."/>
            <person name="Clum A."/>
            <person name="Salamov A."/>
            <person name="Andreopoulos B."/>
            <person name="Cheng J.F."/>
            <person name="Woyke T."/>
            <person name="Pelin A."/>
            <person name="Henrissat B."/>
            <person name="Reynolds N.K."/>
            <person name="Benny G.L."/>
            <person name="Smith M.E."/>
            <person name="James T.Y."/>
            <person name="Grigoriev I.V."/>
        </authorList>
    </citation>
    <scope>NUCLEOTIDE SEQUENCE [LARGE SCALE GENOMIC DNA]</scope>
</reference>